<protein>
    <submittedName>
        <fullName evidence="3">Geminin</fullName>
    </submittedName>
</protein>
<name>A0A914XMS6_9BILA</name>
<dbReference type="AlphaFoldDB" id="A0A914XMS6"/>
<dbReference type="SUPFAM" id="SSF111469">
    <property type="entry name" value="Geminin coiled-coil domain"/>
    <property type="match status" value="1"/>
</dbReference>
<accession>A0A914XMS6</accession>
<keyword evidence="2" id="KW-1185">Reference proteome</keyword>
<reference evidence="3" key="1">
    <citation type="submission" date="2022-11" db="UniProtKB">
        <authorList>
            <consortium name="WormBaseParasite"/>
        </authorList>
    </citation>
    <scope>IDENTIFICATION</scope>
</reference>
<organism evidence="2 3">
    <name type="scientific">Plectus sambesii</name>
    <dbReference type="NCBI Taxonomy" id="2011161"/>
    <lineage>
        <taxon>Eukaryota</taxon>
        <taxon>Metazoa</taxon>
        <taxon>Ecdysozoa</taxon>
        <taxon>Nematoda</taxon>
        <taxon>Chromadorea</taxon>
        <taxon>Plectida</taxon>
        <taxon>Plectina</taxon>
        <taxon>Plectoidea</taxon>
        <taxon>Plectidae</taxon>
        <taxon>Plectus</taxon>
    </lineage>
</organism>
<proteinExistence type="predicted"/>
<evidence type="ECO:0000313" key="2">
    <source>
        <dbReference type="Proteomes" id="UP000887566"/>
    </source>
</evidence>
<evidence type="ECO:0000313" key="3">
    <source>
        <dbReference type="WBParaSite" id="PSAMB.scaffold906size38830.g9575.t1"/>
    </source>
</evidence>
<dbReference type="InterPro" id="IPR022786">
    <property type="entry name" value="Geminin/Multicilin"/>
</dbReference>
<dbReference type="GO" id="GO:0006275">
    <property type="term" value="P:regulation of DNA replication"/>
    <property type="evidence" value="ECO:0007669"/>
    <property type="project" value="InterPro"/>
</dbReference>
<dbReference type="WBParaSite" id="PSAMB.scaffold906size38830.g9575.t1">
    <property type="protein sequence ID" value="PSAMB.scaffold906size38830.g9575.t1"/>
    <property type="gene ID" value="PSAMB.scaffold906size38830.g9575"/>
</dbReference>
<dbReference type="Proteomes" id="UP000887566">
    <property type="component" value="Unplaced"/>
</dbReference>
<keyword evidence="1" id="KW-0175">Coiled coil</keyword>
<evidence type="ECO:0000256" key="1">
    <source>
        <dbReference type="SAM" id="Coils"/>
    </source>
</evidence>
<dbReference type="Gene3D" id="1.20.5.1180">
    <property type="entry name" value="Geminin coiled-coil domain"/>
    <property type="match status" value="1"/>
</dbReference>
<sequence length="179" mass="19404">MASALRSIQRTSSGTHLVGVGVQKSSEKEALTRLADKENGMVGKKNLMMKGGQQIRKTTTSYKAKATNTDNVTTQDSSDNTDVSLLVEEESEGGLREMLLSHTPNATYWRLLAERLQRELDAAREENLQLSLELGKKSEECASLQQLAVDGIYYASLVGQAMADGDDSGLFDESGAADQ</sequence>
<feature type="coiled-coil region" evidence="1">
    <location>
        <begin position="106"/>
        <end position="140"/>
    </location>
</feature>
<dbReference type="Pfam" id="PF07412">
    <property type="entry name" value="Geminin"/>
    <property type="match status" value="1"/>
</dbReference>